<gene>
    <name evidence="1" type="ORF">FQN60_002981</name>
</gene>
<reference evidence="1 2" key="1">
    <citation type="submission" date="2019-08" db="EMBL/GenBank/DDBJ databases">
        <title>A chromosome-level genome assembly, high-density linkage maps, and genome scans reveal the genomic architecture of hybrid incompatibilities underlying speciation via character displacement in darters (Percidae: Etheostominae).</title>
        <authorList>
            <person name="Moran R.L."/>
            <person name="Catchen J.M."/>
            <person name="Fuller R.C."/>
        </authorList>
    </citation>
    <scope>NUCLEOTIDE SEQUENCE [LARGE SCALE GENOMIC DNA]</scope>
    <source>
        <strain evidence="1">EspeVRDwgs_2016</strain>
        <tissue evidence="1">Muscle</tissue>
    </source>
</reference>
<keyword evidence="2" id="KW-1185">Reference proteome</keyword>
<comment type="caution">
    <text evidence="1">The sequence shown here is derived from an EMBL/GenBank/DDBJ whole genome shotgun (WGS) entry which is preliminary data.</text>
</comment>
<evidence type="ECO:0000313" key="2">
    <source>
        <dbReference type="Proteomes" id="UP000327493"/>
    </source>
</evidence>
<evidence type="ECO:0000313" key="1">
    <source>
        <dbReference type="EMBL" id="KAA8581400.1"/>
    </source>
</evidence>
<protein>
    <submittedName>
        <fullName evidence="1">Uncharacterized protein</fullName>
    </submittedName>
</protein>
<name>A0A5J5CM51_9PERO</name>
<proteinExistence type="predicted"/>
<dbReference type="Proteomes" id="UP000327493">
    <property type="component" value="Chromosome 21"/>
</dbReference>
<dbReference type="EMBL" id="VOFY01000021">
    <property type="protein sequence ID" value="KAA8581400.1"/>
    <property type="molecule type" value="Genomic_DNA"/>
</dbReference>
<organism evidence="1 2">
    <name type="scientific">Etheostoma spectabile</name>
    <name type="common">orangethroat darter</name>
    <dbReference type="NCBI Taxonomy" id="54343"/>
    <lineage>
        <taxon>Eukaryota</taxon>
        <taxon>Metazoa</taxon>
        <taxon>Chordata</taxon>
        <taxon>Craniata</taxon>
        <taxon>Vertebrata</taxon>
        <taxon>Euteleostomi</taxon>
        <taxon>Actinopterygii</taxon>
        <taxon>Neopterygii</taxon>
        <taxon>Teleostei</taxon>
        <taxon>Neoteleostei</taxon>
        <taxon>Acanthomorphata</taxon>
        <taxon>Eupercaria</taxon>
        <taxon>Perciformes</taxon>
        <taxon>Percoidei</taxon>
        <taxon>Percidae</taxon>
        <taxon>Etheostomatinae</taxon>
        <taxon>Etheostoma</taxon>
    </lineage>
</organism>
<dbReference type="AlphaFoldDB" id="A0A5J5CM51"/>
<sequence>MLLCSALYRLTAETATLLYNQLFTTRGRYNCTRQTGNEQAEDCSNDVTQMSRVQISRLKMRVQIRASYFPSPLALPLPLSSPGHNQRVFSSGEYV</sequence>
<feature type="non-terminal residue" evidence="1">
    <location>
        <position position="95"/>
    </location>
</feature>
<accession>A0A5J5CM51</accession>